<dbReference type="EMBL" id="JACIFV010000009">
    <property type="protein sequence ID" value="MBB4192831.1"/>
    <property type="molecule type" value="Genomic_DNA"/>
</dbReference>
<evidence type="ECO:0000313" key="2">
    <source>
        <dbReference type="Proteomes" id="UP000524492"/>
    </source>
</evidence>
<keyword evidence="2" id="KW-1185">Reference proteome</keyword>
<accession>A0A7W6MHK3</accession>
<evidence type="ECO:0000313" key="1">
    <source>
        <dbReference type="EMBL" id="MBB4192831.1"/>
    </source>
</evidence>
<name>A0A7W6MHK3_9HYPH</name>
<sequence length="96" mass="10744">MTTMIERVARAIAKENNTDAAFDLPWEFFIGQARAVLEEIREPSAAQLAAAEEIVVGYDDFACGDGNVYLAYPEYYDKAKHVWQSLIDAALKEETP</sequence>
<reference evidence="1 2" key="1">
    <citation type="submission" date="2020-08" db="EMBL/GenBank/DDBJ databases">
        <title>Genomic Encyclopedia of Type Strains, Phase IV (KMG-V): Genome sequencing to study the core and pangenomes of soil and plant-associated prokaryotes.</title>
        <authorList>
            <person name="Whitman W."/>
        </authorList>
    </citation>
    <scope>NUCLEOTIDE SEQUENCE [LARGE SCALE GENOMIC DNA]</scope>
    <source>
        <strain evidence="1 2">SEMIA 4074</strain>
    </source>
</reference>
<organism evidence="1 2">
    <name type="scientific">Rhizobium aethiopicum</name>
    <dbReference type="NCBI Taxonomy" id="1138170"/>
    <lineage>
        <taxon>Bacteria</taxon>
        <taxon>Pseudomonadati</taxon>
        <taxon>Pseudomonadota</taxon>
        <taxon>Alphaproteobacteria</taxon>
        <taxon>Hyphomicrobiales</taxon>
        <taxon>Rhizobiaceae</taxon>
        <taxon>Rhizobium/Agrobacterium group</taxon>
        <taxon>Rhizobium</taxon>
    </lineage>
</organism>
<dbReference type="AlphaFoldDB" id="A0A7W6MHK3"/>
<dbReference type="RefSeq" id="WP_184457133.1">
    <property type="nucleotide sequence ID" value="NZ_JACIFV010000009.1"/>
</dbReference>
<comment type="caution">
    <text evidence="1">The sequence shown here is derived from an EMBL/GenBank/DDBJ whole genome shotgun (WGS) entry which is preliminary data.</text>
</comment>
<gene>
    <name evidence="1" type="ORF">GGD53_002991</name>
</gene>
<proteinExistence type="predicted"/>
<protein>
    <submittedName>
        <fullName evidence="1">Uncharacterized protein</fullName>
    </submittedName>
</protein>
<dbReference type="Proteomes" id="UP000524492">
    <property type="component" value="Unassembled WGS sequence"/>
</dbReference>